<dbReference type="FunCoup" id="A0A1Q3D828">
    <property type="interactions" value="22"/>
</dbReference>
<dbReference type="PROSITE" id="PS50969">
    <property type="entry name" value="FCP1"/>
    <property type="match status" value="1"/>
</dbReference>
<organism evidence="3 4">
    <name type="scientific">Cephalotus follicularis</name>
    <name type="common">Albany pitcher plant</name>
    <dbReference type="NCBI Taxonomy" id="3775"/>
    <lineage>
        <taxon>Eukaryota</taxon>
        <taxon>Viridiplantae</taxon>
        <taxon>Streptophyta</taxon>
        <taxon>Embryophyta</taxon>
        <taxon>Tracheophyta</taxon>
        <taxon>Spermatophyta</taxon>
        <taxon>Magnoliopsida</taxon>
        <taxon>eudicotyledons</taxon>
        <taxon>Gunneridae</taxon>
        <taxon>Pentapetalae</taxon>
        <taxon>rosids</taxon>
        <taxon>fabids</taxon>
        <taxon>Oxalidales</taxon>
        <taxon>Cephalotaceae</taxon>
        <taxon>Cephalotus</taxon>
    </lineage>
</organism>
<feature type="compositionally biased region" description="Basic residues" evidence="1">
    <location>
        <begin position="1"/>
        <end position="11"/>
    </location>
</feature>
<evidence type="ECO:0000313" key="3">
    <source>
        <dbReference type="EMBL" id="GAV88612.1"/>
    </source>
</evidence>
<accession>A0A1Q3D828</accession>
<dbReference type="AlphaFoldDB" id="A0A1Q3D828"/>
<dbReference type="Gene3D" id="3.40.50.1000">
    <property type="entry name" value="HAD superfamily/HAD-like"/>
    <property type="match status" value="1"/>
</dbReference>
<dbReference type="CDD" id="cd07521">
    <property type="entry name" value="HAD_FCP1-like"/>
    <property type="match status" value="1"/>
</dbReference>
<dbReference type="InterPro" id="IPR004274">
    <property type="entry name" value="FCP1_dom"/>
</dbReference>
<dbReference type="Pfam" id="PF03031">
    <property type="entry name" value="NIF"/>
    <property type="match status" value="1"/>
</dbReference>
<dbReference type="SMART" id="SM00577">
    <property type="entry name" value="CPDc"/>
    <property type="match status" value="1"/>
</dbReference>
<dbReference type="STRING" id="3775.A0A1Q3D828"/>
<feature type="domain" description="FCP1 homology" evidence="2">
    <location>
        <begin position="108"/>
        <end position="267"/>
    </location>
</feature>
<gene>
    <name evidence="3" type="ORF">CFOL_v3_32034</name>
</gene>
<keyword evidence="4" id="KW-1185">Reference proteome</keyword>
<dbReference type="OrthoDB" id="277011at2759"/>
<evidence type="ECO:0000256" key="1">
    <source>
        <dbReference type="SAM" id="MobiDB-lite"/>
    </source>
</evidence>
<dbReference type="InterPro" id="IPR011948">
    <property type="entry name" value="Dullard_phosphatase"/>
</dbReference>
<reference evidence="4" key="1">
    <citation type="submission" date="2016-04" db="EMBL/GenBank/DDBJ databases">
        <title>Cephalotus genome sequencing.</title>
        <authorList>
            <person name="Fukushima K."/>
            <person name="Hasebe M."/>
            <person name="Fang X."/>
        </authorList>
    </citation>
    <scope>NUCLEOTIDE SEQUENCE [LARGE SCALE GENOMIC DNA]</scope>
    <source>
        <strain evidence="4">cv. St1</strain>
    </source>
</reference>
<dbReference type="NCBIfam" id="TIGR02251">
    <property type="entry name" value="HIF-SF_euk"/>
    <property type="match status" value="1"/>
</dbReference>
<dbReference type="InParanoid" id="A0A1Q3D828"/>
<sequence>MVSKAASKRTPTKSIKNLQHRRHRKRSPGKSATLIANINKSIITCQRRLAKLFSKLARIATPTAANCRNKRGFQILQKEPNSQKAAVCRVLHLDGNERAIARRLPPPFTPHKRTVFLDLDETLVHSSSEQPTKRFDFVVRPTIEGEVMTFYVLKRPGLEAFMEGLSSRYEVVVFTAGLKEYASLVLDRIDKKGLISHRLYRDSCREVDGKYVKDLAETGRDLDKVVIVDDNPNAYFLHPENAVPVKAFVDDMGDRELEKLMRFFDGFCDGFEDMRDAVKQFVYVDDDQIQEGGKVVNCVF</sequence>
<evidence type="ECO:0000313" key="4">
    <source>
        <dbReference type="Proteomes" id="UP000187406"/>
    </source>
</evidence>
<dbReference type="FunFam" id="3.40.50.1000:FF:000093">
    <property type="entry name" value="NLI interacting factor-like phosphatase family protein"/>
    <property type="match status" value="1"/>
</dbReference>
<protein>
    <submittedName>
        <fullName evidence="3">NIF domain-containing protein</fullName>
    </submittedName>
</protein>
<proteinExistence type="predicted"/>
<feature type="compositionally biased region" description="Basic residues" evidence="1">
    <location>
        <begin position="18"/>
        <end position="28"/>
    </location>
</feature>
<name>A0A1Q3D828_CEPFO</name>
<dbReference type="Proteomes" id="UP000187406">
    <property type="component" value="Unassembled WGS sequence"/>
</dbReference>
<feature type="region of interest" description="Disordered" evidence="1">
    <location>
        <begin position="1"/>
        <end position="31"/>
    </location>
</feature>
<dbReference type="InterPro" id="IPR023214">
    <property type="entry name" value="HAD_sf"/>
</dbReference>
<dbReference type="GO" id="GO:0016791">
    <property type="term" value="F:phosphatase activity"/>
    <property type="evidence" value="ECO:0007669"/>
    <property type="project" value="InterPro"/>
</dbReference>
<dbReference type="EMBL" id="BDDD01004985">
    <property type="protein sequence ID" value="GAV88612.1"/>
    <property type="molecule type" value="Genomic_DNA"/>
</dbReference>
<evidence type="ECO:0000259" key="2">
    <source>
        <dbReference type="PROSITE" id="PS50969"/>
    </source>
</evidence>
<dbReference type="InterPro" id="IPR050365">
    <property type="entry name" value="TIM50"/>
</dbReference>
<dbReference type="SUPFAM" id="SSF56784">
    <property type="entry name" value="HAD-like"/>
    <property type="match status" value="1"/>
</dbReference>
<dbReference type="PANTHER" id="PTHR12210">
    <property type="entry name" value="DULLARD PROTEIN PHOSPHATASE"/>
    <property type="match status" value="1"/>
</dbReference>
<dbReference type="InterPro" id="IPR036412">
    <property type="entry name" value="HAD-like_sf"/>
</dbReference>
<comment type="caution">
    <text evidence="3">The sequence shown here is derived from an EMBL/GenBank/DDBJ whole genome shotgun (WGS) entry which is preliminary data.</text>
</comment>